<dbReference type="Gene3D" id="3.40.50.2300">
    <property type="match status" value="1"/>
</dbReference>
<dbReference type="OrthoDB" id="2510626at2"/>
<dbReference type="PROSITE" id="PS01124">
    <property type="entry name" value="HTH_ARAC_FAMILY_2"/>
    <property type="match status" value="1"/>
</dbReference>
<evidence type="ECO:0000256" key="3">
    <source>
        <dbReference type="ARBA" id="ARBA00022553"/>
    </source>
</evidence>
<dbReference type="AlphaFoldDB" id="A0A6B8RPM4"/>
<accession>A0A6B8RPM4</accession>
<evidence type="ECO:0000256" key="4">
    <source>
        <dbReference type="ARBA" id="ARBA00023012"/>
    </source>
</evidence>
<dbReference type="Gene3D" id="1.10.10.60">
    <property type="entry name" value="Homeodomain-like"/>
    <property type="match status" value="2"/>
</dbReference>
<evidence type="ECO:0000256" key="6">
    <source>
        <dbReference type="ARBA" id="ARBA00023125"/>
    </source>
</evidence>
<organism evidence="11 12">
    <name type="scientific">Paenibacillus psychroresistens</name>
    <dbReference type="NCBI Taxonomy" id="1778678"/>
    <lineage>
        <taxon>Bacteria</taxon>
        <taxon>Bacillati</taxon>
        <taxon>Bacillota</taxon>
        <taxon>Bacilli</taxon>
        <taxon>Bacillales</taxon>
        <taxon>Paenibacillaceae</taxon>
        <taxon>Paenibacillus</taxon>
    </lineage>
</organism>
<evidence type="ECO:0000313" key="11">
    <source>
        <dbReference type="EMBL" id="QGQ98321.1"/>
    </source>
</evidence>
<dbReference type="GO" id="GO:0043565">
    <property type="term" value="F:sequence-specific DNA binding"/>
    <property type="evidence" value="ECO:0007669"/>
    <property type="project" value="InterPro"/>
</dbReference>
<evidence type="ECO:0000259" key="10">
    <source>
        <dbReference type="PROSITE" id="PS50110"/>
    </source>
</evidence>
<evidence type="ECO:0000256" key="7">
    <source>
        <dbReference type="ARBA" id="ARBA00023163"/>
    </source>
</evidence>
<feature type="domain" description="HTH araC/xylS-type" evidence="9">
    <location>
        <begin position="433"/>
        <end position="531"/>
    </location>
</feature>
<dbReference type="Pfam" id="PF12833">
    <property type="entry name" value="HTH_18"/>
    <property type="match status" value="1"/>
</dbReference>
<dbReference type="SMART" id="SM00448">
    <property type="entry name" value="REC"/>
    <property type="match status" value="1"/>
</dbReference>
<dbReference type="GO" id="GO:0005737">
    <property type="term" value="C:cytoplasm"/>
    <property type="evidence" value="ECO:0007669"/>
    <property type="project" value="UniProtKB-SubCell"/>
</dbReference>
<keyword evidence="6" id="KW-0238">DNA-binding</keyword>
<dbReference type="CDD" id="cd17536">
    <property type="entry name" value="REC_YesN-like"/>
    <property type="match status" value="1"/>
</dbReference>
<evidence type="ECO:0000259" key="9">
    <source>
        <dbReference type="PROSITE" id="PS01124"/>
    </source>
</evidence>
<dbReference type="InterPro" id="IPR009057">
    <property type="entry name" value="Homeodomain-like_sf"/>
</dbReference>
<evidence type="ECO:0000313" key="12">
    <source>
        <dbReference type="Proteomes" id="UP000426246"/>
    </source>
</evidence>
<dbReference type="PANTHER" id="PTHR42713:SF3">
    <property type="entry name" value="TRANSCRIPTIONAL REGULATORY PROTEIN HPTR"/>
    <property type="match status" value="1"/>
</dbReference>
<gene>
    <name evidence="11" type="ORF">EHS13_27270</name>
</gene>
<sequence>MFKVLVVDDELWIRRGIIQSIEWKSLGLELVGEAADGDEAFEMAHMLKPDIIIMDMRMPGMDGVELLRALNQSTPDAVILVCSGFSDFEYTREAIVNRAFDYLLKPIKDDDMNQAITRAISEVERRRLVHEKESHVSASFVMSKTALLKEVIYSEREISSVHYSDEMFKNLLDANRKAICVCYVEPVEKQTDIKPDHGQLTNYLKEKIMLHLSELGIVHETIVNLAENEVVILLYGDEDLMRKSSLKSTIQKLLQETASGCSVKISAGISEILQKGSSFQPNKLYKEASKALRMKRISDEAAVIFYEPKFAIDLPNGYPAEKENNLLYLLTMGNTKEAGNVFDEMFNSVLKENRTVYEMQKDLIILVGSIEKILHSAGSGLETICGRSYDLLIREITSLMDGLAASALVGSLIDKAGAYFNQINKKDGKKVIVDIIKDLMEHYSEQISLNHYARKYHLNPDYLSRLFKEESHKNFIDYVKEIRVERAKALLIKDVNRNYEIAEMVGYDDYRYFSQVFKKMTGMTLSEYREKFKQVIK</sequence>
<dbReference type="EMBL" id="CP034235">
    <property type="protein sequence ID" value="QGQ98321.1"/>
    <property type="molecule type" value="Genomic_DNA"/>
</dbReference>
<dbReference type="SUPFAM" id="SSF52172">
    <property type="entry name" value="CheY-like"/>
    <property type="match status" value="1"/>
</dbReference>
<keyword evidence="2" id="KW-0963">Cytoplasm</keyword>
<dbReference type="InterPro" id="IPR011006">
    <property type="entry name" value="CheY-like_superfamily"/>
</dbReference>
<protein>
    <submittedName>
        <fullName evidence="11">Response regulator</fullName>
    </submittedName>
</protein>
<keyword evidence="3 8" id="KW-0597">Phosphoprotein</keyword>
<dbReference type="InterPro" id="IPR018060">
    <property type="entry name" value="HTH_AraC"/>
</dbReference>
<dbReference type="Proteomes" id="UP000426246">
    <property type="component" value="Chromosome"/>
</dbReference>
<dbReference type="InterPro" id="IPR051552">
    <property type="entry name" value="HptR"/>
</dbReference>
<dbReference type="SUPFAM" id="SSF46689">
    <property type="entry name" value="Homeodomain-like"/>
    <property type="match status" value="2"/>
</dbReference>
<feature type="modified residue" description="4-aspartylphosphate" evidence="8">
    <location>
        <position position="55"/>
    </location>
</feature>
<keyword evidence="5" id="KW-0805">Transcription regulation</keyword>
<dbReference type="InterPro" id="IPR001789">
    <property type="entry name" value="Sig_transdc_resp-reg_receiver"/>
</dbReference>
<keyword evidence="4" id="KW-0902">Two-component regulatory system</keyword>
<dbReference type="PROSITE" id="PS50110">
    <property type="entry name" value="RESPONSE_REGULATORY"/>
    <property type="match status" value="1"/>
</dbReference>
<evidence type="ECO:0000256" key="1">
    <source>
        <dbReference type="ARBA" id="ARBA00004496"/>
    </source>
</evidence>
<name>A0A6B8RPM4_9BACL</name>
<proteinExistence type="predicted"/>
<dbReference type="GO" id="GO:0000160">
    <property type="term" value="P:phosphorelay signal transduction system"/>
    <property type="evidence" value="ECO:0007669"/>
    <property type="project" value="UniProtKB-KW"/>
</dbReference>
<evidence type="ECO:0000256" key="8">
    <source>
        <dbReference type="PROSITE-ProRule" id="PRU00169"/>
    </source>
</evidence>
<keyword evidence="7" id="KW-0804">Transcription</keyword>
<evidence type="ECO:0000256" key="2">
    <source>
        <dbReference type="ARBA" id="ARBA00022490"/>
    </source>
</evidence>
<dbReference type="Pfam" id="PF00072">
    <property type="entry name" value="Response_reg"/>
    <property type="match status" value="1"/>
</dbReference>
<evidence type="ECO:0000256" key="5">
    <source>
        <dbReference type="ARBA" id="ARBA00023015"/>
    </source>
</evidence>
<reference evidence="12" key="1">
    <citation type="submission" date="2018-11" db="EMBL/GenBank/DDBJ databases">
        <title>Complete genome sequence of Paenibacillus sp. ML311-T8.</title>
        <authorList>
            <person name="Nam Y.-D."/>
            <person name="Kang J."/>
            <person name="Chung W.-H."/>
            <person name="Park Y.S."/>
        </authorList>
    </citation>
    <scope>NUCLEOTIDE SEQUENCE [LARGE SCALE GENOMIC DNA]</scope>
    <source>
        <strain evidence="12">ML311-T8</strain>
    </source>
</reference>
<comment type="subcellular location">
    <subcellularLocation>
        <location evidence="1">Cytoplasm</location>
    </subcellularLocation>
</comment>
<dbReference type="KEGG" id="ppsc:EHS13_27270"/>
<feature type="domain" description="Response regulatory" evidence="10">
    <location>
        <begin position="3"/>
        <end position="120"/>
    </location>
</feature>
<dbReference type="SMART" id="SM00342">
    <property type="entry name" value="HTH_ARAC"/>
    <property type="match status" value="1"/>
</dbReference>
<dbReference type="PANTHER" id="PTHR42713">
    <property type="entry name" value="HISTIDINE KINASE-RELATED"/>
    <property type="match status" value="1"/>
</dbReference>
<dbReference type="GO" id="GO:0003700">
    <property type="term" value="F:DNA-binding transcription factor activity"/>
    <property type="evidence" value="ECO:0007669"/>
    <property type="project" value="InterPro"/>
</dbReference>
<dbReference type="RefSeq" id="WP_155703424.1">
    <property type="nucleotide sequence ID" value="NZ_CP034235.1"/>
</dbReference>
<keyword evidence="12" id="KW-1185">Reference proteome</keyword>